<name>A0A4R2KXP0_9GAMM</name>
<feature type="domain" description="RNA polymerase sigma-70 region 2" evidence="5">
    <location>
        <begin position="37"/>
        <end position="87"/>
    </location>
</feature>
<dbReference type="RefSeq" id="WP_131917540.1">
    <property type="nucleotide sequence ID" value="NZ_QQSW01000001.1"/>
</dbReference>
<accession>A0A4R2KXP0</accession>
<dbReference type="SUPFAM" id="SSF88659">
    <property type="entry name" value="Sigma3 and sigma4 domains of RNA polymerase sigma factors"/>
    <property type="match status" value="1"/>
</dbReference>
<dbReference type="GO" id="GO:0006352">
    <property type="term" value="P:DNA-templated transcription initiation"/>
    <property type="evidence" value="ECO:0007669"/>
    <property type="project" value="InterPro"/>
</dbReference>
<dbReference type="InterPro" id="IPR007627">
    <property type="entry name" value="RNA_pol_sigma70_r2"/>
</dbReference>
<dbReference type="InterPro" id="IPR039425">
    <property type="entry name" value="RNA_pol_sigma-70-like"/>
</dbReference>
<evidence type="ECO:0000256" key="3">
    <source>
        <dbReference type="ARBA" id="ARBA00023082"/>
    </source>
</evidence>
<proteinExistence type="inferred from homology"/>
<evidence type="ECO:0000313" key="7">
    <source>
        <dbReference type="EMBL" id="TCO77842.1"/>
    </source>
</evidence>
<comment type="caution">
    <text evidence="7">The sequence shown here is derived from an EMBL/GenBank/DDBJ whole genome shotgun (WGS) entry which is preliminary data.</text>
</comment>
<evidence type="ECO:0000256" key="4">
    <source>
        <dbReference type="ARBA" id="ARBA00023163"/>
    </source>
</evidence>
<keyword evidence="3" id="KW-0731">Sigma factor</keyword>
<protein>
    <submittedName>
        <fullName evidence="7">RNA polymerase sigma-70 factor (ECF subfamily)</fullName>
    </submittedName>
</protein>
<organism evidence="7 8">
    <name type="scientific">Chromatocurvus halotolerans</name>
    <dbReference type="NCBI Taxonomy" id="1132028"/>
    <lineage>
        <taxon>Bacteria</taxon>
        <taxon>Pseudomonadati</taxon>
        <taxon>Pseudomonadota</taxon>
        <taxon>Gammaproteobacteria</taxon>
        <taxon>Cellvibrionales</taxon>
        <taxon>Halieaceae</taxon>
        <taxon>Chromatocurvus</taxon>
    </lineage>
</organism>
<dbReference type="GO" id="GO:0003677">
    <property type="term" value="F:DNA binding"/>
    <property type="evidence" value="ECO:0007669"/>
    <property type="project" value="InterPro"/>
</dbReference>
<evidence type="ECO:0000259" key="5">
    <source>
        <dbReference type="Pfam" id="PF04542"/>
    </source>
</evidence>
<dbReference type="SUPFAM" id="SSF88946">
    <property type="entry name" value="Sigma2 domain of RNA polymerase sigma factors"/>
    <property type="match status" value="1"/>
</dbReference>
<evidence type="ECO:0000313" key="8">
    <source>
        <dbReference type="Proteomes" id="UP000294980"/>
    </source>
</evidence>
<dbReference type="InterPro" id="IPR013249">
    <property type="entry name" value="RNA_pol_sigma70_r4_t2"/>
</dbReference>
<keyword evidence="4" id="KW-0804">Transcription</keyword>
<dbReference type="Gene3D" id="1.10.10.10">
    <property type="entry name" value="Winged helix-like DNA-binding domain superfamily/Winged helix DNA-binding domain"/>
    <property type="match status" value="1"/>
</dbReference>
<dbReference type="CDD" id="cd06171">
    <property type="entry name" value="Sigma70_r4"/>
    <property type="match status" value="1"/>
</dbReference>
<keyword evidence="2" id="KW-0805">Transcription regulation</keyword>
<keyword evidence="8" id="KW-1185">Reference proteome</keyword>
<dbReference type="NCBIfam" id="TIGR02937">
    <property type="entry name" value="sigma70-ECF"/>
    <property type="match status" value="1"/>
</dbReference>
<dbReference type="EMBL" id="SLWX01000002">
    <property type="protein sequence ID" value="TCO77842.1"/>
    <property type="molecule type" value="Genomic_DNA"/>
</dbReference>
<evidence type="ECO:0000259" key="6">
    <source>
        <dbReference type="Pfam" id="PF08281"/>
    </source>
</evidence>
<dbReference type="Proteomes" id="UP000294980">
    <property type="component" value="Unassembled WGS sequence"/>
</dbReference>
<dbReference type="InterPro" id="IPR013324">
    <property type="entry name" value="RNA_pol_sigma_r3/r4-like"/>
</dbReference>
<dbReference type="InterPro" id="IPR013325">
    <property type="entry name" value="RNA_pol_sigma_r2"/>
</dbReference>
<dbReference type="Pfam" id="PF08281">
    <property type="entry name" value="Sigma70_r4_2"/>
    <property type="match status" value="1"/>
</dbReference>
<dbReference type="PANTHER" id="PTHR43133">
    <property type="entry name" value="RNA POLYMERASE ECF-TYPE SIGMA FACTO"/>
    <property type="match status" value="1"/>
</dbReference>
<dbReference type="OrthoDB" id="9782108at2"/>
<sequence>MSQAALVDAMRAGDEAAFSQAVRCYTPSMLAAVWGLCDPATAEDVVQESWLRVIEAIHGFEARATLKTWLCSIAVNEARQRLRKSRREIPMDLDSASASPMEERFTSGGAWLVPPTAWAEHAVESLLERDSLQQCLEKHIAALSEDQRSVLALRDIQQMPVEDICNILQLSHSNLRVLLHRARHRIFAMVDHFMETGEC</sequence>
<dbReference type="PANTHER" id="PTHR43133:SF53">
    <property type="entry name" value="ECF RNA POLYMERASE SIGMA-E FACTOR"/>
    <property type="match status" value="1"/>
</dbReference>
<dbReference type="AlphaFoldDB" id="A0A4R2KXP0"/>
<dbReference type="InterPro" id="IPR036388">
    <property type="entry name" value="WH-like_DNA-bd_sf"/>
</dbReference>
<comment type="similarity">
    <text evidence="1">Belongs to the sigma-70 factor family. ECF subfamily.</text>
</comment>
<feature type="domain" description="RNA polymerase sigma factor 70 region 4 type 2" evidence="6">
    <location>
        <begin position="134"/>
        <end position="184"/>
    </location>
</feature>
<dbReference type="GO" id="GO:0016987">
    <property type="term" value="F:sigma factor activity"/>
    <property type="evidence" value="ECO:0007669"/>
    <property type="project" value="UniProtKB-KW"/>
</dbReference>
<dbReference type="InterPro" id="IPR014284">
    <property type="entry name" value="RNA_pol_sigma-70_dom"/>
</dbReference>
<dbReference type="Pfam" id="PF04542">
    <property type="entry name" value="Sigma70_r2"/>
    <property type="match status" value="1"/>
</dbReference>
<evidence type="ECO:0000256" key="2">
    <source>
        <dbReference type="ARBA" id="ARBA00023015"/>
    </source>
</evidence>
<dbReference type="Gene3D" id="1.10.1740.10">
    <property type="match status" value="1"/>
</dbReference>
<gene>
    <name evidence="7" type="ORF">EV688_102302</name>
</gene>
<evidence type="ECO:0000256" key="1">
    <source>
        <dbReference type="ARBA" id="ARBA00010641"/>
    </source>
</evidence>
<reference evidence="7 8" key="1">
    <citation type="submission" date="2019-03" db="EMBL/GenBank/DDBJ databases">
        <title>Genomic Encyclopedia of Type Strains, Phase IV (KMG-IV): sequencing the most valuable type-strain genomes for metagenomic binning, comparative biology and taxonomic classification.</title>
        <authorList>
            <person name="Goeker M."/>
        </authorList>
    </citation>
    <scope>NUCLEOTIDE SEQUENCE [LARGE SCALE GENOMIC DNA]</scope>
    <source>
        <strain evidence="7 8">DSM 23344</strain>
    </source>
</reference>